<accession>A0A2P2J2G6</accession>
<name>A0A2P2J2G6_RHIMU</name>
<dbReference type="EMBL" id="GGEC01007134">
    <property type="protein sequence ID" value="MBW87617.1"/>
    <property type="molecule type" value="Transcribed_RNA"/>
</dbReference>
<reference evidence="1" key="1">
    <citation type="submission" date="2018-02" db="EMBL/GenBank/DDBJ databases">
        <title>Rhizophora mucronata_Transcriptome.</title>
        <authorList>
            <person name="Meera S.P."/>
            <person name="Sreeshan A."/>
            <person name="Augustine A."/>
        </authorList>
    </citation>
    <scope>NUCLEOTIDE SEQUENCE</scope>
    <source>
        <tissue evidence="1">Leaf</tissue>
    </source>
</reference>
<protein>
    <submittedName>
        <fullName evidence="1">Uncharacterized protein</fullName>
    </submittedName>
</protein>
<evidence type="ECO:0000313" key="1">
    <source>
        <dbReference type="EMBL" id="MBW87617.1"/>
    </source>
</evidence>
<proteinExistence type="predicted"/>
<organism evidence="1">
    <name type="scientific">Rhizophora mucronata</name>
    <name type="common">Asiatic mangrove</name>
    <dbReference type="NCBI Taxonomy" id="61149"/>
    <lineage>
        <taxon>Eukaryota</taxon>
        <taxon>Viridiplantae</taxon>
        <taxon>Streptophyta</taxon>
        <taxon>Embryophyta</taxon>
        <taxon>Tracheophyta</taxon>
        <taxon>Spermatophyta</taxon>
        <taxon>Magnoliopsida</taxon>
        <taxon>eudicotyledons</taxon>
        <taxon>Gunneridae</taxon>
        <taxon>Pentapetalae</taxon>
        <taxon>rosids</taxon>
        <taxon>fabids</taxon>
        <taxon>Malpighiales</taxon>
        <taxon>Rhizophoraceae</taxon>
        <taxon>Rhizophora</taxon>
    </lineage>
</organism>
<dbReference type="AlphaFoldDB" id="A0A2P2J2G6"/>
<sequence length="22" mass="2531">MDFLSAIASLQNNLVVCFFRLE</sequence>